<keyword evidence="2" id="KW-0575">Peroxidase</keyword>
<reference evidence="2" key="1">
    <citation type="submission" date="2022-09" db="EMBL/GenBank/DDBJ databases">
        <title>genome sequence of Deinococcus rubellus.</title>
        <authorList>
            <person name="Srinivasan S."/>
        </authorList>
    </citation>
    <scope>NUCLEOTIDE SEQUENCE</scope>
    <source>
        <strain evidence="2">Ant6</strain>
    </source>
</reference>
<protein>
    <submittedName>
        <fullName evidence="2">Peroxidase-related enzyme</fullName>
    </submittedName>
</protein>
<dbReference type="EMBL" id="CP104213">
    <property type="protein sequence ID" value="UWX65294.1"/>
    <property type="molecule type" value="Genomic_DNA"/>
</dbReference>
<dbReference type="InterPro" id="IPR003779">
    <property type="entry name" value="CMD-like"/>
</dbReference>
<dbReference type="InterPro" id="IPR010195">
    <property type="entry name" value="Uncharacterised_peroxidase-rel"/>
</dbReference>
<dbReference type="GO" id="GO:0004601">
    <property type="term" value="F:peroxidase activity"/>
    <property type="evidence" value="ECO:0007669"/>
    <property type="project" value="UniProtKB-KW"/>
</dbReference>
<evidence type="ECO:0000313" key="3">
    <source>
        <dbReference type="Proteomes" id="UP001060261"/>
    </source>
</evidence>
<sequence length="191" mass="20853">MTTTPDRISFLPVPTETEVPEGVAKLWRKAQGNLGFVPNVFKAQALNGEQFQAWWSYFNLLLNKEGHLSGQERELVAVVVSSINACLYCAVSHGAALRLSGMDAAKADAVAVNWRQAPLTAREAALCRYAEQLTRDPASMTEADLEPLRAAGLNDHQLMELVQVIGMFNLTNRVSSALGFVPNAEYYGAGR</sequence>
<dbReference type="InterPro" id="IPR004675">
    <property type="entry name" value="AhpD_core"/>
</dbReference>
<dbReference type="SUPFAM" id="SSF69118">
    <property type="entry name" value="AhpD-like"/>
    <property type="match status" value="1"/>
</dbReference>
<evidence type="ECO:0000259" key="1">
    <source>
        <dbReference type="Pfam" id="PF02627"/>
    </source>
</evidence>
<dbReference type="Gene3D" id="1.20.5.810">
    <property type="entry name" value="AhpD-like"/>
    <property type="match status" value="1"/>
</dbReference>
<dbReference type="PANTHER" id="PTHR35446:SF2">
    <property type="entry name" value="CARBOXYMUCONOLACTONE DECARBOXYLASE-LIKE DOMAIN-CONTAINING PROTEIN"/>
    <property type="match status" value="1"/>
</dbReference>
<feature type="domain" description="Carboxymuconolactone decarboxylase-like" evidence="1">
    <location>
        <begin position="50"/>
        <end position="131"/>
    </location>
</feature>
<dbReference type="PANTHER" id="PTHR35446">
    <property type="entry name" value="SI:CH211-175M2.5"/>
    <property type="match status" value="1"/>
</dbReference>
<dbReference type="Gene3D" id="1.20.1290.10">
    <property type="entry name" value="AhpD-like"/>
    <property type="match status" value="1"/>
</dbReference>
<keyword evidence="2" id="KW-0560">Oxidoreductase</keyword>
<dbReference type="NCBIfam" id="TIGR00778">
    <property type="entry name" value="ahpD_dom"/>
    <property type="match status" value="1"/>
</dbReference>
<keyword evidence="3" id="KW-1185">Reference proteome</keyword>
<proteinExistence type="predicted"/>
<dbReference type="InterPro" id="IPR029032">
    <property type="entry name" value="AhpD-like"/>
</dbReference>
<evidence type="ECO:0000313" key="2">
    <source>
        <dbReference type="EMBL" id="UWX65294.1"/>
    </source>
</evidence>
<gene>
    <name evidence="2" type="ORF">N0D28_06475</name>
</gene>
<dbReference type="Pfam" id="PF02627">
    <property type="entry name" value="CMD"/>
    <property type="match status" value="1"/>
</dbReference>
<name>A0ABY5YJJ8_9DEIO</name>
<dbReference type="NCBIfam" id="TIGR01926">
    <property type="entry name" value="peroxid_rel"/>
    <property type="match status" value="1"/>
</dbReference>
<dbReference type="Proteomes" id="UP001060261">
    <property type="component" value="Chromosome"/>
</dbReference>
<dbReference type="RefSeq" id="WP_260561550.1">
    <property type="nucleotide sequence ID" value="NZ_BAABEC010000164.1"/>
</dbReference>
<organism evidence="2 3">
    <name type="scientific">Deinococcus rubellus</name>
    <dbReference type="NCBI Taxonomy" id="1889240"/>
    <lineage>
        <taxon>Bacteria</taxon>
        <taxon>Thermotogati</taxon>
        <taxon>Deinococcota</taxon>
        <taxon>Deinococci</taxon>
        <taxon>Deinococcales</taxon>
        <taxon>Deinococcaceae</taxon>
        <taxon>Deinococcus</taxon>
    </lineage>
</organism>
<accession>A0ABY5YJJ8</accession>